<keyword evidence="1" id="KW-0677">Repeat</keyword>
<dbReference type="PROSITE" id="PS50102">
    <property type="entry name" value="RRM"/>
    <property type="match status" value="1"/>
</dbReference>
<dbReference type="SMART" id="SM00698">
    <property type="entry name" value="MORN"/>
    <property type="match status" value="3"/>
</dbReference>
<dbReference type="Gene3D" id="2.20.110.10">
    <property type="entry name" value="Histone H3 K4-specific methyltransferase SET7/9 N-terminal domain"/>
    <property type="match status" value="1"/>
</dbReference>
<evidence type="ECO:0000259" key="3">
    <source>
        <dbReference type="PROSITE" id="PS50102"/>
    </source>
</evidence>
<dbReference type="GO" id="GO:0005829">
    <property type="term" value="C:cytosol"/>
    <property type="evidence" value="ECO:0007669"/>
    <property type="project" value="TreeGrafter"/>
</dbReference>
<dbReference type="InterPro" id="IPR012677">
    <property type="entry name" value="Nucleotide-bd_a/b_plait_sf"/>
</dbReference>
<dbReference type="SUPFAM" id="SSF82185">
    <property type="entry name" value="Histone H3 K4-specific methyltransferase SET7/9 N-terminal domain"/>
    <property type="match status" value="1"/>
</dbReference>
<dbReference type="PANTHER" id="PTHR43215:SF14">
    <property type="entry name" value="RADIAL SPOKE HEAD 1 HOMOLOG"/>
    <property type="match status" value="1"/>
</dbReference>
<dbReference type="Proteomes" id="UP001165122">
    <property type="component" value="Unassembled WGS sequence"/>
</dbReference>
<dbReference type="Gene3D" id="3.30.70.330">
    <property type="match status" value="1"/>
</dbReference>
<dbReference type="EMBL" id="BRXW01000207">
    <property type="protein sequence ID" value="GMI14098.1"/>
    <property type="molecule type" value="Genomic_DNA"/>
</dbReference>
<feature type="domain" description="RRM" evidence="3">
    <location>
        <begin position="139"/>
        <end position="238"/>
    </location>
</feature>
<dbReference type="Pfam" id="PF02493">
    <property type="entry name" value="MORN"/>
    <property type="match status" value="4"/>
</dbReference>
<evidence type="ECO:0000313" key="5">
    <source>
        <dbReference type="Proteomes" id="UP001165122"/>
    </source>
</evidence>
<evidence type="ECO:0000256" key="2">
    <source>
        <dbReference type="PROSITE-ProRule" id="PRU00176"/>
    </source>
</evidence>
<dbReference type="AlphaFoldDB" id="A0A9W7FKZ3"/>
<dbReference type="InterPro" id="IPR000504">
    <property type="entry name" value="RRM_dom"/>
</dbReference>
<gene>
    <name evidence="4" type="ORF">TrLO_g462</name>
</gene>
<dbReference type="GO" id="GO:0003723">
    <property type="term" value="F:RNA binding"/>
    <property type="evidence" value="ECO:0007669"/>
    <property type="project" value="UniProtKB-UniRule"/>
</dbReference>
<evidence type="ECO:0000256" key="1">
    <source>
        <dbReference type="ARBA" id="ARBA00022737"/>
    </source>
</evidence>
<accession>A0A9W7FKZ3</accession>
<reference evidence="5" key="1">
    <citation type="journal article" date="2023" name="Commun. Biol.">
        <title>Genome analysis of Parmales, the sister group of diatoms, reveals the evolutionary specialization of diatoms from phago-mixotrophs to photoautotrophs.</title>
        <authorList>
            <person name="Ban H."/>
            <person name="Sato S."/>
            <person name="Yoshikawa S."/>
            <person name="Yamada K."/>
            <person name="Nakamura Y."/>
            <person name="Ichinomiya M."/>
            <person name="Sato N."/>
            <person name="Blanc-Mathieu R."/>
            <person name="Endo H."/>
            <person name="Kuwata A."/>
            <person name="Ogata H."/>
        </authorList>
    </citation>
    <scope>NUCLEOTIDE SEQUENCE [LARGE SCALE GENOMIC DNA]</scope>
    <source>
        <strain evidence="5">NIES 3700</strain>
    </source>
</reference>
<keyword evidence="2" id="KW-0694">RNA-binding</keyword>
<organism evidence="4 5">
    <name type="scientific">Triparma laevis f. longispina</name>
    <dbReference type="NCBI Taxonomy" id="1714387"/>
    <lineage>
        <taxon>Eukaryota</taxon>
        <taxon>Sar</taxon>
        <taxon>Stramenopiles</taxon>
        <taxon>Ochrophyta</taxon>
        <taxon>Bolidophyceae</taxon>
        <taxon>Parmales</taxon>
        <taxon>Triparmaceae</taxon>
        <taxon>Triparma</taxon>
    </lineage>
</organism>
<dbReference type="SUPFAM" id="SSF54928">
    <property type="entry name" value="RNA-binding domain, RBD"/>
    <property type="match status" value="1"/>
</dbReference>
<proteinExistence type="predicted"/>
<dbReference type="OrthoDB" id="406044at2759"/>
<dbReference type="InterPro" id="IPR035979">
    <property type="entry name" value="RBD_domain_sf"/>
</dbReference>
<dbReference type="CDD" id="cd00590">
    <property type="entry name" value="RRM_SF"/>
    <property type="match status" value="1"/>
</dbReference>
<dbReference type="PANTHER" id="PTHR43215">
    <property type="entry name" value="RADIAL SPOKE HEAD 1 HOMOLOG"/>
    <property type="match status" value="1"/>
</dbReference>
<evidence type="ECO:0000313" key="4">
    <source>
        <dbReference type="EMBL" id="GMI14098.1"/>
    </source>
</evidence>
<keyword evidence="5" id="KW-1185">Reference proteome</keyword>
<dbReference type="InterPro" id="IPR003409">
    <property type="entry name" value="MORN"/>
</dbReference>
<comment type="caution">
    <text evidence="4">The sequence shown here is derived from an EMBL/GenBank/DDBJ whole genome shotgun (WGS) entry which is preliminary data.</text>
</comment>
<protein>
    <recommendedName>
        <fullName evidence="3">RRM domain-containing protein</fullName>
    </recommendedName>
</protein>
<name>A0A9W7FKZ3_9STRA</name>
<sequence length="250" mass="28165">MPGAKPGDATNTEDRSCTYEGSVLVDSYPPQPHGEGRIDWDNGVHYIGEWNNGKFHGQGKKIYTNGGGYEGSWFKGLRQGKGSALYGGKWGHDRWEGNFVDDKEEGEGVMYFMDGTQVPHVYEKGELAGEPPCNFEYEKSVFFRRLNRGTEDETIQNLLEQFGPLDYCYIARDKDGNSTRIGRAKFKSVGASSDEELERNEWILVARQRAVDNAKAAVEGLDKMEVEGSEIRVGLARKADMKEYLRYGDY</sequence>